<evidence type="ECO:0000256" key="1">
    <source>
        <dbReference type="SAM" id="MobiDB-lite"/>
    </source>
</evidence>
<keyword evidence="3" id="KW-1185">Reference proteome</keyword>
<feature type="compositionally biased region" description="Basic and acidic residues" evidence="1">
    <location>
        <begin position="94"/>
        <end position="109"/>
    </location>
</feature>
<feature type="region of interest" description="Disordered" evidence="1">
    <location>
        <begin position="279"/>
        <end position="315"/>
    </location>
</feature>
<dbReference type="RefSeq" id="XP_040877113.1">
    <property type="nucleotide sequence ID" value="XM_041028555.1"/>
</dbReference>
<name>A0A074VH82_AURM1</name>
<reference evidence="2 3" key="1">
    <citation type="journal article" date="2014" name="BMC Genomics">
        <title>Genome sequencing of four Aureobasidium pullulans varieties: biotechnological potential, stress tolerance, and description of new species.</title>
        <authorList>
            <person name="Gostin Ar C."/>
            <person name="Ohm R.A."/>
            <person name="Kogej T."/>
            <person name="Sonjak S."/>
            <person name="Turk M."/>
            <person name="Zajc J."/>
            <person name="Zalar P."/>
            <person name="Grube M."/>
            <person name="Sun H."/>
            <person name="Han J."/>
            <person name="Sharma A."/>
            <person name="Chiniquy J."/>
            <person name="Ngan C.Y."/>
            <person name="Lipzen A."/>
            <person name="Barry K."/>
            <person name="Grigoriev I.V."/>
            <person name="Gunde-Cimerman N."/>
        </authorList>
    </citation>
    <scope>NUCLEOTIDE SEQUENCE [LARGE SCALE GENOMIC DNA]</scope>
    <source>
        <strain evidence="2 3">CBS 110374</strain>
    </source>
</reference>
<feature type="compositionally biased region" description="Polar residues" evidence="1">
    <location>
        <begin position="284"/>
        <end position="296"/>
    </location>
</feature>
<proteinExistence type="predicted"/>
<dbReference type="AlphaFoldDB" id="A0A074VH82"/>
<accession>A0A074VH82</accession>
<evidence type="ECO:0000313" key="2">
    <source>
        <dbReference type="EMBL" id="KEQ60090.1"/>
    </source>
</evidence>
<dbReference type="Proteomes" id="UP000030672">
    <property type="component" value="Unassembled WGS sequence"/>
</dbReference>
<feature type="compositionally biased region" description="Acidic residues" evidence="1">
    <location>
        <begin position="7"/>
        <end position="18"/>
    </location>
</feature>
<dbReference type="EMBL" id="KL584844">
    <property type="protein sequence ID" value="KEQ60090.1"/>
    <property type="molecule type" value="Genomic_DNA"/>
</dbReference>
<protein>
    <submittedName>
        <fullName evidence="2">Uncharacterized protein</fullName>
    </submittedName>
</protein>
<evidence type="ECO:0000313" key="3">
    <source>
        <dbReference type="Proteomes" id="UP000030672"/>
    </source>
</evidence>
<dbReference type="HOGENOM" id="CLU_364450_0_0_1"/>
<feature type="region of interest" description="Disordered" evidence="1">
    <location>
        <begin position="735"/>
        <end position="766"/>
    </location>
</feature>
<sequence length="766" mass="87235">MASYEVPDYDDSEEESDGDILPPRTNQELRLTKLGSAIPIPPQSDIPDSEGPEEVLPEVTMLNSVIMSGANGPRTSEAPPSSKPGKLPRPSIDLTHRPPTEVPREDPYKIEALPEPVAHPSSSLLRQKVSKKPKMSSLPSRPQRQIRTASRKGMLDTDPLSAIVVESHSTIGRVDHTYESQERDPKRQKRETAVPEARARRSGPATRSSKQQVTPRPDLSRPIGRQIQEKNRSVSMNQNQPRVPENGLTPTLDAQRLSLRSPRRVYTAPKKVSEVVVNTSTSNQIPTESTNTSKQPISPPAIVQDPPITRTSPVSPADAVQHHCQERMSLGHSADPVSPVVDIKHVQTPVVEESLRSTWEDSCLFEPCTQPARDTRSQAEILEADAERIQGLYETYLENDSEDDFARSENVIDEKNSREDIFVPKELDAALKFAHFIHEEADSVRQRFGGIDISKSYNTLKKSVLRWKAAQNYGETERLIQLSQKTRKEAKAILQKSEWDQQVGLDYIYKRVLPTLVRMLYVTLVYYLSDVGKMERLSYEPVEESRSVIAAILYIFNQTKKDAKTRYTRSRDVISMIARIKEVTKGFHRRFKDLKVARSTAEAVQGQQTRGLRQEEVDRRGEDELKLKEWRHRWTVLHDQRLGAAMEGRTFLSGEQSRHLRQIPLDDPYVAARYWDDTDSFYLVEGLEKFKGPNVYREIFRKYCRHGGPLQQFNVAEIVDKAVSLKAAVIKLAEDDDEEPEQWVKDVFDPRLPPQRLGRDERRDQD</sequence>
<dbReference type="STRING" id="1043003.A0A074VH82"/>
<feature type="region of interest" description="Disordered" evidence="1">
    <location>
        <begin position="1"/>
        <end position="255"/>
    </location>
</feature>
<feature type="compositionally biased region" description="Basic and acidic residues" evidence="1">
    <location>
        <begin position="757"/>
        <end position="766"/>
    </location>
</feature>
<feature type="compositionally biased region" description="Acidic residues" evidence="1">
    <location>
        <begin position="47"/>
        <end position="56"/>
    </location>
</feature>
<dbReference type="GeneID" id="63921928"/>
<feature type="compositionally biased region" description="Polar residues" evidence="1">
    <location>
        <begin position="205"/>
        <end position="214"/>
    </location>
</feature>
<gene>
    <name evidence="2" type="ORF">M437DRAFT_86929</name>
</gene>
<feature type="compositionally biased region" description="Basic and acidic residues" evidence="1">
    <location>
        <begin position="173"/>
        <end position="199"/>
    </location>
</feature>
<feature type="compositionally biased region" description="Polar residues" evidence="1">
    <location>
        <begin position="137"/>
        <end position="148"/>
    </location>
</feature>
<organism evidence="2 3">
    <name type="scientific">Aureobasidium melanogenum (strain CBS 110374)</name>
    <name type="common">Aureobasidium pullulans var. melanogenum</name>
    <dbReference type="NCBI Taxonomy" id="1043003"/>
    <lineage>
        <taxon>Eukaryota</taxon>
        <taxon>Fungi</taxon>
        <taxon>Dikarya</taxon>
        <taxon>Ascomycota</taxon>
        <taxon>Pezizomycotina</taxon>
        <taxon>Dothideomycetes</taxon>
        <taxon>Dothideomycetidae</taxon>
        <taxon>Dothideales</taxon>
        <taxon>Saccotheciaceae</taxon>
        <taxon>Aureobasidium</taxon>
    </lineage>
</organism>